<dbReference type="Pfam" id="PF09550">
    <property type="entry name" value="Phage_TAC_6"/>
    <property type="match status" value="1"/>
</dbReference>
<organism evidence="1 2">
    <name type="scientific">Heliobacterium chlorum</name>
    <dbReference type="NCBI Taxonomy" id="2698"/>
    <lineage>
        <taxon>Bacteria</taxon>
        <taxon>Bacillati</taxon>
        <taxon>Bacillota</taxon>
        <taxon>Clostridia</taxon>
        <taxon>Eubacteriales</taxon>
        <taxon>Heliobacteriaceae</taxon>
        <taxon>Heliobacterium</taxon>
    </lineage>
</organism>
<dbReference type="EMBL" id="JACVHF010000032">
    <property type="protein sequence ID" value="MBC9786301.1"/>
    <property type="molecule type" value="Genomic_DNA"/>
</dbReference>
<evidence type="ECO:0000313" key="2">
    <source>
        <dbReference type="Proteomes" id="UP000617402"/>
    </source>
</evidence>
<dbReference type="InterPro" id="IPR019056">
    <property type="entry name" value="Phage_TAC_6"/>
</dbReference>
<keyword evidence="2" id="KW-1185">Reference proteome</keyword>
<protein>
    <submittedName>
        <fullName evidence="1">Phage tail assembly chaperone</fullName>
    </submittedName>
</protein>
<sequence length="97" mass="11364">MKKVAFGSLRLLPEQFWALTLGEFLDLIEYRMQHEQQRQEAEYYRSAWLACHIMNASGNIKRPVTPDKLLGKSPGAKRIDREDQLKALDDLKRKFQS</sequence>
<proteinExistence type="predicted"/>
<evidence type="ECO:0000313" key="1">
    <source>
        <dbReference type="EMBL" id="MBC9786301.1"/>
    </source>
</evidence>
<accession>A0ABR7T6M4</accession>
<reference evidence="1 2" key="1">
    <citation type="submission" date="2020-07" db="EMBL/GenBank/DDBJ databases">
        <title>Draft whole-genome sequence of Heliobacterium chlorum DSM 3682, type strain.</title>
        <authorList>
            <person name="Kyndt J.A."/>
            <person name="Meyer T.E."/>
            <person name="Imhoff J.F."/>
        </authorList>
    </citation>
    <scope>NUCLEOTIDE SEQUENCE [LARGE SCALE GENOMIC DNA]</scope>
    <source>
        <strain evidence="1 2">DSM 3682</strain>
    </source>
</reference>
<gene>
    <name evidence="1" type="ORF">H1S01_17725</name>
</gene>
<comment type="caution">
    <text evidence="1">The sequence shown here is derived from an EMBL/GenBank/DDBJ whole genome shotgun (WGS) entry which is preliminary data.</text>
</comment>
<dbReference type="Proteomes" id="UP000617402">
    <property type="component" value="Unassembled WGS sequence"/>
</dbReference>
<name>A0ABR7T6M4_HELCL</name>
<dbReference type="RefSeq" id="WP_188041752.1">
    <property type="nucleotide sequence ID" value="NZ_JACVHF010000032.1"/>
</dbReference>